<name>A0ACD5XDX0_AVESA</name>
<reference evidence="1" key="2">
    <citation type="submission" date="2025-09" db="UniProtKB">
        <authorList>
            <consortium name="EnsemblPlants"/>
        </authorList>
    </citation>
    <scope>IDENTIFICATION</scope>
</reference>
<sequence length="224" mass="25066">MPITPEPSTRCGKTLESSRLRILPEDSRRAGRGRGRGIEMTAPPLGERCAVCRGFDISVPHQANCSHWFCGHCIVGVWLHGSVLRPSDCPLCRRSITLLVPSEVASLLRNEPEIAPVMNRIQQYNGRFAGAPHNVIQWLLDQPFYIRRMLTEFRDTLRGPPLFFKIQVVLAVVLSLMYLVSPMDLLPEVVLGYRGLLDDIVVFIAAYAYISAAYRAVLVARHAS</sequence>
<protein>
    <submittedName>
        <fullName evidence="1">Uncharacterized protein</fullName>
    </submittedName>
</protein>
<dbReference type="EnsemblPlants" id="AVESA.00010b.r2.4DG0778250.1">
    <property type="protein sequence ID" value="AVESA.00010b.r2.4DG0778250.1.CDS"/>
    <property type="gene ID" value="AVESA.00010b.r2.4DG0778250"/>
</dbReference>
<keyword evidence="2" id="KW-1185">Reference proteome</keyword>
<dbReference type="Proteomes" id="UP001732700">
    <property type="component" value="Chromosome 4D"/>
</dbReference>
<reference evidence="1" key="1">
    <citation type="submission" date="2021-05" db="EMBL/GenBank/DDBJ databases">
        <authorList>
            <person name="Scholz U."/>
            <person name="Mascher M."/>
            <person name="Fiebig A."/>
        </authorList>
    </citation>
    <scope>NUCLEOTIDE SEQUENCE [LARGE SCALE GENOMIC DNA]</scope>
</reference>
<evidence type="ECO:0000313" key="2">
    <source>
        <dbReference type="Proteomes" id="UP001732700"/>
    </source>
</evidence>
<organism evidence="1 2">
    <name type="scientific">Avena sativa</name>
    <name type="common">Oat</name>
    <dbReference type="NCBI Taxonomy" id="4498"/>
    <lineage>
        <taxon>Eukaryota</taxon>
        <taxon>Viridiplantae</taxon>
        <taxon>Streptophyta</taxon>
        <taxon>Embryophyta</taxon>
        <taxon>Tracheophyta</taxon>
        <taxon>Spermatophyta</taxon>
        <taxon>Magnoliopsida</taxon>
        <taxon>Liliopsida</taxon>
        <taxon>Poales</taxon>
        <taxon>Poaceae</taxon>
        <taxon>BOP clade</taxon>
        <taxon>Pooideae</taxon>
        <taxon>Poodae</taxon>
        <taxon>Poeae</taxon>
        <taxon>Poeae Chloroplast Group 1 (Aveneae type)</taxon>
        <taxon>Aveninae</taxon>
        <taxon>Avena</taxon>
    </lineage>
</organism>
<accession>A0ACD5XDX0</accession>
<proteinExistence type="predicted"/>
<evidence type="ECO:0000313" key="1">
    <source>
        <dbReference type="EnsemblPlants" id="AVESA.00010b.r2.4DG0778250.1.CDS"/>
    </source>
</evidence>